<dbReference type="PIRSF" id="PIRSF039020">
    <property type="entry name" value="EhpR"/>
    <property type="match status" value="1"/>
</dbReference>
<dbReference type="InterPro" id="IPR037523">
    <property type="entry name" value="VOC_core"/>
</dbReference>
<accession>A0AA47KKT6</accession>
<dbReference type="AlphaFoldDB" id="A0AA47KKT6"/>
<dbReference type="InterPro" id="IPR029068">
    <property type="entry name" value="Glyas_Bleomycin-R_OHBP_Dase"/>
</dbReference>
<dbReference type="EMBL" id="CP114588">
    <property type="protein sequence ID" value="WBA08662.1"/>
    <property type="molecule type" value="Genomic_DNA"/>
</dbReference>
<dbReference type="Pfam" id="PF00903">
    <property type="entry name" value="Glyoxalase"/>
    <property type="match status" value="1"/>
</dbReference>
<evidence type="ECO:0000313" key="3">
    <source>
        <dbReference type="Proteomes" id="UP001164748"/>
    </source>
</evidence>
<protein>
    <submittedName>
        <fullName evidence="2">VOC family protein</fullName>
    </submittedName>
</protein>
<dbReference type="Gene3D" id="3.30.720.110">
    <property type="match status" value="1"/>
</dbReference>
<dbReference type="RefSeq" id="WP_269579051.1">
    <property type="nucleotide sequence ID" value="NZ_CP114588.1"/>
</dbReference>
<evidence type="ECO:0000313" key="2">
    <source>
        <dbReference type="EMBL" id="WBA08662.1"/>
    </source>
</evidence>
<name>A0AA47KKT6_9GAMM</name>
<gene>
    <name evidence="2" type="ORF">N8M53_00025</name>
</gene>
<dbReference type="InterPro" id="IPR026275">
    <property type="entry name" value="Glyoxalase/dOase/EhpR"/>
</dbReference>
<dbReference type="SUPFAM" id="SSF54593">
    <property type="entry name" value="Glyoxalase/Bleomycin resistance protein/Dihydroxybiphenyl dioxygenase"/>
    <property type="match status" value="1"/>
</dbReference>
<evidence type="ECO:0000259" key="1">
    <source>
        <dbReference type="PROSITE" id="PS51819"/>
    </source>
</evidence>
<sequence length="125" mass="13987">MSIKTRANLQLVYVSNIDRSVSFYQQLFQCEPVFTSPRYVAFSASEQGDALFALWTGGEQPSPSITRLSEIGIMVPTNDDVDAVFDQWSNNLTINVVQPPYDDVFGRTFVIQDPDGHLVRVAPLD</sequence>
<organism evidence="2 3">
    <name type="scientific">Salinivibrio kushneri</name>
    <dbReference type="NCBI Taxonomy" id="1908198"/>
    <lineage>
        <taxon>Bacteria</taxon>
        <taxon>Pseudomonadati</taxon>
        <taxon>Pseudomonadota</taxon>
        <taxon>Gammaproteobacteria</taxon>
        <taxon>Vibrionales</taxon>
        <taxon>Vibrionaceae</taxon>
        <taxon>Salinivibrio</taxon>
    </lineage>
</organism>
<feature type="domain" description="VOC" evidence="1">
    <location>
        <begin position="6"/>
        <end position="124"/>
    </location>
</feature>
<dbReference type="Proteomes" id="UP001164748">
    <property type="component" value="Chromosome"/>
</dbReference>
<dbReference type="PROSITE" id="PS51819">
    <property type="entry name" value="VOC"/>
    <property type="match status" value="1"/>
</dbReference>
<proteinExistence type="predicted"/>
<reference evidence="2" key="1">
    <citation type="submission" date="2022-09" db="EMBL/GenBank/DDBJ databases">
        <authorList>
            <person name="Li Z.-J."/>
        </authorList>
    </citation>
    <scope>NUCLEOTIDE SEQUENCE</scope>
    <source>
        <strain evidence="2">TGB11</strain>
    </source>
</reference>
<dbReference type="InterPro" id="IPR004360">
    <property type="entry name" value="Glyas_Fos-R_dOase_dom"/>
</dbReference>
<dbReference type="Gene3D" id="3.30.720.120">
    <property type="match status" value="1"/>
</dbReference>